<comment type="caution">
    <text evidence="1">The sequence shown here is derived from an EMBL/GenBank/DDBJ whole genome shotgun (WGS) entry which is preliminary data.</text>
</comment>
<protein>
    <submittedName>
        <fullName evidence="1">Uncharacterized protein</fullName>
    </submittedName>
</protein>
<accession>A0A8J4VB05</accession>
<sequence length="135" mass="15141">MPYSCVALEEPFRQGIPLENLKYIKCGSFTKLLIKPGSRNSRDFTSKIFQGARSDISVDPQSSNRLSHQFVLSSLLFDEFASEAKRSISEDEDIDFGGSWSDFEVKAANGSILRTQWFCHAVSLKILQRIGQVAC</sequence>
<dbReference type="Proteomes" id="UP000737018">
    <property type="component" value="Unassembled WGS sequence"/>
</dbReference>
<name>A0A8J4VB05_9ROSI</name>
<keyword evidence="2" id="KW-1185">Reference proteome</keyword>
<proteinExistence type="predicted"/>
<evidence type="ECO:0000313" key="1">
    <source>
        <dbReference type="EMBL" id="KAF3944084.1"/>
    </source>
</evidence>
<evidence type="ECO:0000313" key="2">
    <source>
        <dbReference type="Proteomes" id="UP000737018"/>
    </source>
</evidence>
<reference evidence="1" key="1">
    <citation type="submission" date="2020-03" db="EMBL/GenBank/DDBJ databases">
        <title>Castanea mollissima Vanexum genome sequencing.</title>
        <authorList>
            <person name="Staton M."/>
        </authorList>
    </citation>
    <scope>NUCLEOTIDE SEQUENCE</scope>
    <source>
        <tissue evidence="1">Leaf</tissue>
    </source>
</reference>
<dbReference type="AlphaFoldDB" id="A0A8J4VB05"/>
<organism evidence="1 2">
    <name type="scientific">Castanea mollissima</name>
    <name type="common">Chinese chestnut</name>
    <dbReference type="NCBI Taxonomy" id="60419"/>
    <lineage>
        <taxon>Eukaryota</taxon>
        <taxon>Viridiplantae</taxon>
        <taxon>Streptophyta</taxon>
        <taxon>Embryophyta</taxon>
        <taxon>Tracheophyta</taxon>
        <taxon>Spermatophyta</taxon>
        <taxon>Magnoliopsida</taxon>
        <taxon>eudicotyledons</taxon>
        <taxon>Gunneridae</taxon>
        <taxon>Pentapetalae</taxon>
        <taxon>rosids</taxon>
        <taxon>fabids</taxon>
        <taxon>Fagales</taxon>
        <taxon>Fagaceae</taxon>
        <taxon>Castanea</taxon>
    </lineage>
</organism>
<gene>
    <name evidence="1" type="ORF">CMV_029418</name>
</gene>
<dbReference type="EMBL" id="JRKL02012696">
    <property type="protein sequence ID" value="KAF3944084.1"/>
    <property type="molecule type" value="Genomic_DNA"/>
</dbReference>